<sequence>MPPPPQAILGVRHIGAALKAVPRHRTPRARAGGRMPLPRKRFWECDFGRAAPRCRSQSGAKAPHSESWRMDAPPPQAILGVRHLGAALKAVPRHRTPRAGGWMPPPPQAILGVRHLGAALKAVPRHRTPRAGGWMPPPPQAILGVRHLGAALKAVPRHRTPRAGGWMPPPPQAILGVRHIGAALRAVPRHRTPRARAGGWMPLPRRRFWECGTSAPLSGRCQGTARQERELADGCPSPAGDFGSAAHRRRSQGGAKAPHAKSESWRMDAPPPQAILGVRHLGAALKAVPRHRTQELQADGCPLPRRRFWECGTSVPLSERCQGTARQEREI</sequence>
<evidence type="ECO:0000313" key="2">
    <source>
        <dbReference type="EMBL" id="GBD09334.1"/>
    </source>
</evidence>
<dbReference type="EMBL" id="BEHY01000036">
    <property type="protein sequence ID" value="GBD09334.1"/>
    <property type="molecule type" value="Genomic_DNA"/>
</dbReference>
<protein>
    <submittedName>
        <fullName evidence="2">Uncharacterized protein</fullName>
    </submittedName>
</protein>
<dbReference type="AlphaFoldDB" id="A0A2H5Y7C1"/>
<name>A0A2H5Y7C1_9CHLR</name>
<organism evidence="2 3">
    <name type="scientific">Candidatus Thermoflexus japonica</name>
    <dbReference type="NCBI Taxonomy" id="2035417"/>
    <lineage>
        <taxon>Bacteria</taxon>
        <taxon>Bacillati</taxon>
        <taxon>Chloroflexota</taxon>
        <taxon>Thermoflexia</taxon>
        <taxon>Thermoflexales</taxon>
        <taxon>Thermoflexaceae</taxon>
        <taxon>Thermoflexus</taxon>
    </lineage>
</organism>
<evidence type="ECO:0000313" key="3">
    <source>
        <dbReference type="Proteomes" id="UP000236642"/>
    </source>
</evidence>
<evidence type="ECO:0000256" key="1">
    <source>
        <dbReference type="SAM" id="MobiDB-lite"/>
    </source>
</evidence>
<accession>A0A2H5Y7C1</accession>
<feature type="region of interest" description="Disordered" evidence="1">
    <location>
        <begin position="218"/>
        <end position="269"/>
    </location>
</feature>
<gene>
    <name evidence="2" type="ORF">HRbin22_01584</name>
</gene>
<proteinExistence type="predicted"/>
<reference evidence="3" key="1">
    <citation type="submission" date="2017-09" db="EMBL/GenBank/DDBJ databases">
        <title>Metaegenomics of thermophilic ammonia-oxidizing enrichment culture.</title>
        <authorList>
            <person name="Kato S."/>
            <person name="Suzuki K."/>
        </authorList>
    </citation>
    <scope>NUCLEOTIDE SEQUENCE [LARGE SCALE GENOMIC DNA]</scope>
</reference>
<comment type="caution">
    <text evidence="2">The sequence shown here is derived from an EMBL/GenBank/DDBJ whole genome shotgun (WGS) entry which is preliminary data.</text>
</comment>
<dbReference type="Proteomes" id="UP000236642">
    <property type="component" value="Unassembled WGS sequence"/>
</dbReference>